<evidence type="ECO:0000313" key="8">
    <source>
        <dbReference type="Proteomes" id="UP000194360"/>
    </source>
</evidence>
<protein>
    <submittedName>
        <fullName evidence="7">Cytosine permease</fullName>
    </submittedName>
</protein>
<dbReference type="InterPro" id="IPR030191">
    <property type="entry name" value="CodB"/>
</dbReference>
<dbReference type="GO" id="GO:0005886">
    <property type="term" value="C:plasma membrane"/>
    <property type="evidence" value="ECO:0007669"/>
    <property type="project" value="TreeGrafter"/>
</dbReference>
<feature type="transmembrane region" description="Helical" evidence="6">
    <location>
        <begin position="165"/>
        <end position="183"/>
    </location>
</feature>
<evidence type="ECO:0000256" key="3">
    <source>
        <dbReference type="ARBA" id="ARBA00022692"/>
    </source>
</evidence>
<name>A0A1Y2N252_PSEAH</name>
<evidence type="ECO:0000256" key="6">
    <source>
        <dbReference type="SAM" id="Phobius"/>
    </source>
</evidence>
<feature type="transmembrane region" description="Helical" evidence="6">
    <location>
        <begin position="203"/>
        <end position="224"/>
    </location>
</feature>
<comment type="similarity">
    <text evidence="2">Belongs to the purine-cytosine permease (2.A.39) family.</text>
</comment>
<keyword evidence="8" id="KW-1185">Reference proteome</keyword>
<dbReference type="InterPro" id="IPR001248">
    <property type="entry name" value="Pur-cyt_permease"/>
</dbReference>
<dbReference type="Pfam" id="PF02133">
    <property type="entry name" value="Transp_cyt_pur"/>
    <property type="match status" value="1"/>
</dbReference>
<dbReference type="STRING" id="2074.BG845_02035"/>
<feature type="transmembrane region" description="Helical" evidence="6">
    <location>
        <begin position="62"/>
        <end position="88"/>
    </location>
</feature>
<keyword evidence="4 6" id="KW-1133">Transmembrane helix</keyword>
<accession>A0A1Y2N252</accession>
<reference evidence="7 8" key="1">
    <citation type="submission" date="2016-09" db="EMBL/GenBank/DDBJ databases">
        <title>Pseudonocardia autotrophica DSM535, a candidate organism with high potential of specific P450 cytochromes.</title>
        <authorList>
            <person name="Grumaz C."/>
            <person name="Vainshtein Y."/>
            <person name="Kirstahler P."/>
            <person name="Sohn K."/>
        </authorList>
    </citation>
    <scope>NUCLEOTIDE SEQUENCE [LARGE SCALE GENOMIC DNA]</scope>
    <source>
        <strain evidence="7 8">DSM 535</strain>
    </source>
</reference>
<evidence type="ECO:0000313" key="7">
    <source>
        <dbReference type="EMBL" id="OSY41544.1"/>
    </source>
</evidence>
<dbReference type="RefSeq" id="WP_085912304.1">
    <property type="nucleotide sequence ID" value="NZ_AP018920.1"/>
</dbReference>
<evidence type="ECO:0000256" key="4">
    <source>
        <dbReference type="ARBA" id="ARBA00022989"/>
    </source>
</evidence>
<proteinExistence type="inferred from homology"/>
<feature type="transmembrane region" description="Helical" evidence="6">
    <location>
        <begin position="236"/>
        <end position="258"/>
    </location>
</feature>
<dbReference type="Gene3D" id="1.10.4160.10">
    <property type="entry name" value="Hydantoin permease"/>
    <property type="match status" value="1"/>
</dbReference>
<gene>
    <name evidence="7" type="primary">codB_1</name>
    <name evidence="7" type="ORF">BG845_02035</name>
</gene>
<comment type="caution">
    <text evidence="7">The sequence shown here is derived from an EMBL/GenBank/DDBJ whole genome shotgun (WGS) entry which is preliminary data.</text>
</comment>
<keyword evidence="5 6" id="KW-0472">Membrane</keyword>
<feature type="transmembrane region" description="Helical" evidence="6">
    <location>
        <begin position="270"/>
        <end position="290"/>
    </location>
</feature>
<feature type="transmembrane region" description="Helical" evidence="6">
    <location>
        <begin position="141"/>
        <end position="160"/>
    </location>
</feature>
<evidence type="ECO:0000256" key="5">
    <source>
        <dbReference type="ARBA" id="ARBA00023136"/>
    </source>
</evidence>
<evidence type="ECO:0000256" key="1">
    <source>
        <dbReference type="ARBA" id="ARBA00004141"/>
    </source>
</evidence>
<feature type="transmembrane region" description="Helical" evidence="6">
    <location>
        <begin position="404"/>
        <end position="427"/>
    </location>
</feature>
<keyword evidence="3 6" id="KW-0812">Transmembrane</keyword>
<dbReference type="EMBL" id="MIGB01000008">
    <property type="protein sequence ID" value="OSY41544.1"/>
    <property type="molecule type" value="Genomic_DNA"/>
</dbReference>
<comment type="subcellular location">
    <subcellularLocation>
        <location evidence="1">Membrane</location>
        <topology evidence="1">Multi-pass membrane protein</topology>
    </subcellularLocation>
</comment>
<feature type="transmembrane region" description="Helical" evidence="6">
    <location>
        <begin position="109"/>
        <end position="129"/>
    </location>
</feature>
<feature type="transmembrane region" description="Helical" evidence="6">
    <location>
        <begin position="316"/>
        <end position="333"/>
    </location>
</feature>
<organism evidence="7 8">
    <name type="scientific">Pseudonocardia autotrophica</name>
    <name type="common">Amycolata autotrophica</name>
    <name type="synonym">Nocardia autotrophica</name>
    <dbReference type="NCBI Taxonomy" id="2074"/>
    <lineage>
        <taxon>Bacteria</taxon>
        <taxon>Bacillati</taxon>
        <taxon>Actinomycetota</taxon>
        <taxon>Actinomycetes</taxon>
        <taxon>Pseudonocardiales</taxon>
        <taxon>Pseudonocardiaceae</taxon>
        <taxon>Pseudonocardia</taxon>
    </lineage>
</organism>
<dbReference type="PANTHER" id="PTHR30569">
    <property type="entry name" value="CYTOSINE TRANSPORTER CODB"/>
    <property type="match status" value="1"/>
</dbReference>
<feature type="transmembrane region" description="Helical" evidence="6">
    <location>
        <begin position="379"/>
        <end position="398"/>
    </location>
</feature>
<feature type="transmembrane region" description="Helical" evidence="6">
    <location>
        <begin position="339"/>
        <end position="359"/>
    </location>
</feature>
<dbReference type="AlphaFoldDB" id="A0A1Y2N252"/>
<feature type="transmembrane region" description="Helical" evidence="6">
    <location>
        <begin position="33"/>
        <end position="56"/>
    </location>
</feature>
<dbReference type="PANTHER" id="PTHR30569:SF0">
    <property type="entry name" value="CYTOSINE PERMEASE"/>
    <property type="match status" value="1"/>
</dbReference>
<dbReference type="GO" id="GO:0015209">
    <property type="term" value="F:cytosine transmembrane transporter activity"/>
    <property type="evidence" value="ECO:0007669"/>
    <property type="project" value="InterPro"/>
</dbReference>
<dbReference type="Proteomes" id="UP000194360">
    <property type="component" value="Unassembled WGS sequence"/>
</dbReference>
<evidence type="ECO:0000256" key="2">
    <source>
        <dbReference type="ARBA" id="ARBA00008974"/>
    </source>
</evidence>
<sequence>MVSPPSSTAPQRPAVLDRDRPLERIPVAERKGVASVAVVIAGFGFFTPTMITGGAVASEFSFATFAVLALTAAAVLALYIAALGIAAGRTGLTTVLLSRLVLGRIGGKWASILLGGTQIGWYGITIAVLGDLLGTALGVPTWPVVLLGGIAMAVTAYYGFRGIELLSWISVPLMTALCVWIAVGAVGNAGGWSGLLAQDGAGTLSVGAALTLLIGTFVSGGTQIGNWTRFAAGGRLAFGVTAVTIMVVQSAMLLFGGIGATGFGEPDFSGILIMTGSIGLAVFLIISNLWTTNDNAAYAFGVAGAELTGRPDKRPFIVGGVALAIVLALTGVTDGLTTFLVVLGVLIPPLGGAIIGTFVGPWRRRDPGTDLDAVGPVRLPGLIAYLGGTAAAVAGAWFDLGIPAVQGIVVAALLAALLPAATGARAVQL</sequence>